<protein>
    <submittedName>
        <fullName evidence="2">Uncharacterized protein</fullName>
    </submittedName>
</protein>
<proteinExistence type="predicted"/>
<sequence length="313" mass="32172">MDARVEEAMRLLREAGRLDLLADGVACRDCLVRQAASGVAAAVAACSPPRSSGGRRAPQVRSVAAGKVRAGRAGAPSRRLAATVTGWPAPLGARPPLEVEKGGAGGGIGSVPAAALTKTGLLARGPRSLGARPPKRGMPAGALQVGMSRWGFPRRGTGLRRAGRVVSGPGRVRQQLGHMERSRQVGGDTEQVQVQERVGGAAGGGEEDMLEEDGITLKVRPPLRTYGRIRSSKEGQVLVKTKGGDSVGAQSWGARGGVQENAGVEDGLLLTDPLEILQGEKSGRDEGDPGEPFAGSAPRDEEKAGPSTAGWIG</sequence>
<gene>
    <name evidence="2" type="ORF">NDU88_003440</name>
</gene>
<evidence type="ECO:0000313" key="2">
    <source>
        <dbReference type="EMBL" id="KAJ1137027.1"/>
    </source>
</evidence>
<evidence type="ECO:0000313" key="3">
    <source>
        <dbReference type="Proteomes" id="UP001066276"/>
    </source>
</evidence>
<organism evidence="2 3">
    <name type="scientific">Pleurodeles waltl</name>
    <name type="common">Iberian ribbed newt</name>
    <dbReference type="NCBI Taxonomy" id="8319"/>
    <lineage>
        <taxon>Eukaryota</taxon>
        <taxon>Metazoa</taxon>
        <taxon>Chordata</taxon>
        <taxon>Craniata</taxon>
        <taxon>Vertebrata</taxon>
        <taxon>Euteleostomi</taxon>
        <taxon>Amphibia</taxon>
        <taxon>Batrachia</taxon>
        <taxon>Caudata</taxon>
        <taxon>Salamandroidea</taxon>
        <taxon>Salamandridae</taxon>
        <taxon>Pleurodelinae</taxon>
        <taxon>Pleurodeles</taxon>
    </lineage>
</organism>
<name>A0AAV7QCN9_PLEWA</name>
<feature type="region of interest" description="Disordered" evidence="1">
    <location>
        <begin position="273"/>
        <end position="313"/>
    </location>
</feature>
<dbReference type="AlphaFoldDB" id="A0AAV7QCN9"/>
<reference evidence="2" key="1">
    <citation type="journal article" date="2022" name="bioRxiv">
        <title>Sequencing and chromosome-scale assembly of the giantPleurodeles waltlgenome.</title>
        <authorList>
            <person name="Brown T."/>
            <person name="Elewa A."/>
            <person name="Iarovenko S."/>
            <person name="Subramanian E."/>
            <person name="Araus A.J."/>
            <person name="Petzold A."/>
            <person name="Susuki M."/>
            <person name="Suzuki K.-i.T."/>
            <person name="Hayashi T."/>
            <person name="Toyoda A."/>
            <person name="Oliveira C."/>
            <person name="Osipova E."/>
            <person name="Leigh N.D."/>
            <person name="Simon A."/>
            <person name="Yun M.H."/>
        </authorList>
    </citation>
    <scope>NUCLEOTIDE SEQUENCE</scope>
    <source>
        <strain evidence="2">20211129_DDA</strain>
        <tissue evidence="2">Liver</tissue>
    </source>
</reference>
<comment type="caution">
    <text evidence="2">The sequence shown here is derived from an EMBL/GenBank/DDBJ whole genome shotgun (WGS) entry which is preliminary data.</text>
</comment>
<dbReference type="EMBL" id="JANPWB010000010">
    <property type="protein sequence ID" value="KAJ1137027.1"/>
    <property type="molecule type" value="Genomic_DNA"/>
</dbReference>
<dbReference type="Proteomes" id="UP001066276">
    <property type="component" value="Chromosome 6"/>
</dbReference>
<accession>A0AAV7QCN9</accession>
<evidence type="ECO:0000256" key="1">
    <source>
        <dbReference type="SAM" id="MobiDB-lite"/>
    </source>
</evidence>
<keyword evidence="3" id="KW-1185">Reference proteome</keyword>